<feature type="coiled-coil region" evidence="1">
    <location>
        <begin position="201"/>
        <end position="228"/>
    </location>
</feature>
<evidence type="ECO:0000256" key="1">
    <source>
        <dbReference type="SAM" id="Coils"/>
    </source>
</evidence>
<dbReference type="Pfam" id="PF12331">
    <property type="entry name" value="Rad26-like_helical_rpts"/>
    <property type="match status" value="1"/>
</dbReference>
<evidence type="ECO:0000313" key="7">
    <source>
        <dbReference type="Proteomes" id="UP000223968"/>
    </source>
</evidence>
<keyword evidence="1" id="KW-0175">Coiled coil</keyword>
<feature type="region of interest" description="Disordered" evidence="2">
    <location>
        <begin position="305"/>
        <end position="402"/>
    </location>
</feature>
<dbReference type="OrthoDB" id="5245063at2759"/>
<evidence type="ECO:0000313" key="6">
    <source>
        <dbReference type="EMBL" id="PGG99281.1"/>
    </source>
</evidence>
<dbReference type="STRING" id="1447875.A0A2B7WS26"/>
<evidence type="ECO:0000256" key="2">
    <source>
        <dbReference type="SAM" id="MobiDB-lite"/>
    </source>
</evidence>
<feature type="domain" description="Rad26-like C-terminal" evidence="4">
    <location>
        <begin position="744"/>
        <end position="806"/>
    </location>
</feature>
<dbReference type="EMBL" id="PDNB01000207">
    <property type="protein sequence ID" value="PGG99281.1"/>
    <property type="molecule type" value="Genomic_DNA"/>
</dbReference>
<feature type="region of interest" description="Disordered" evidence="2">
    <location>
        <begin position="1"/>
        <end position="93"/>
    </location>
</feature>
<dbReference type="InterPro" id="IPR048379">
    <property type="entry name" value="Rad26-like_C"/>
</dbReference>
<evidence type="ECO:0000259" key="3">
    <source>
        <dbReference type="Pfam" id="PF12331"/>
    </source>
</evidence>
<gene>
    <name evidence="6" type="ORF">AJ79_08587</name>
</gene>
<feature type="compositionally biased region" description="Low complexity" evidence="2">
    <location>
        <begin position="53"/>
        <end position="70"/>
    </location>
</feature>
<dbReference type="InterPro" id="IPR022093">
    <property type="entry name" value="Rad26-like_helical"/>
</dbReference>
<keyword evidence="7" id="KW-1185">Reference proteome</keyword>
<proteinExistence type="predicted"/>
<dbReference type="Proteomes" id="UP000223968">
    <property type="component" value="Unassembled WGS sequence"/>
</dbReference>
<feature type="compositionally biased region" description="Polar residues" evidence="2">
    <location>
        <begin position="25"/>
        <end position="41"/>
    </location>
</feature>
<dbReference type="AlphaFoldDB" id="A0A2B7WS26"/>
<dbReference type="Pfam" id="PF21048">
    <property type="entry name" value="Rad26-like_N"/>
    <property type="match status" value="1"/>
</dbReference>
<dbReference type="Pfam" id="PF21046">
    <property type="entry name" value="Rad26-like_C"/>
    <property type="match status" value="1"/>
</dbReference>
<feature type="domain" description="Rad26-like N-terminal" evidence="5">
    <location>
        <begin position="411"/>
        <end position="451"/>
    </location>
</feature>
<protein>
    <recommendedName>
        <fullName evidence="8">DNA repair protein Rad26</fullName>
    </recommendedName>
</protein>
<accession>A0A2B7WS26</accession>
<reference evidence="6 7" key="1">
    <citation type="submission" date="2017-10" db="EMBL/GenBank/DDBJ databases">
        <title>Comparative genomics in systemic dimorphic fungi from Ajellomycetaceae.</title>
        <authorList>
            <person name="Munoz J.F."/>
            <person name="Mcewen J.G."/>
            <person name="Clay O.K."/>
            <person name="Cuomo C.A."/>
        </authorList>
    </citation>
    <scope>NUCLEOTIDE SEQUENCE [LARGE SCALE GENOMIC DNA]</scope>
    <source>
        <strain evidence="6 7">UAMH5409</strain>
    </source>
</reference>
<organism evidence="6 7">
    <name type="scientific">Helicocarpus griseus UAMH5409</name>
    <dbReference type="NCBI Taxonomy" id="1447875"/>
    <lineage>
        <taxon>Eukaryota</taxon>
        <taxon>Fungi</taxon>
        <taxon>Dikarya</taxon>
        <taxon>Ascomycota</taxon>
        <taxon>Pezizomycotina</taxon>
        <taxon>Eurotiomycetes</taxon>
        <taxon>Eurotiomycetidae</taxon>
        <taxon>Onygenales</taxon>
        <taxon>Ajellomycetaceae</taxon>
        <taxon>Helicocarpus</taxon>
    </lineage>
</organism>
<evidence type="ECO:0000259" key="4">
    <source>
        <dbReference type="Pfam" id="PF21046"/>
    </source>
</evidence>
<evidence type="ECO:0000259" key="5">
    <source>
        <dbReference type="Pfam" id="PF21048"/>
    </source>
</evidence>
<sequence>MDDDYFSDNGFDELPPGTLLALEQNAYQATQQQRPDSRNSANPPPRPKNPSFASLARESTSRTASRTPSRGPVLQDPSRILRPPLSFGDEDFQDLDAGVLDDGYGPAPVELQDTVFEQDKTHGRIYPEVQEVGFRPNQEAKDIANGGWRRQGNTHPLRAAAQHAGSLGDTVVMSGIEDTTTNAMQVENGVAEPDAAVWAEIDAMKEQIEQLTRERERIAQELAAAKSMTESKAGEIAIIRANQAKVEKAHSRQLSTLRMQMADELKKYQAELEAATMDSKLLHTENAFLKQDLKEGAQKLNELRKAKARADENPPLTPKKNKALPHRDGFDDDEMMPSPTKSASRMSKRGTPSVPGGRKRKAADDSPIKAPTLELSQSFDTNMGDLNGTTEPMAIDQVPRKSKAEDHNMRFIRRILNHKTYPNQGRDLEIFTRLSFPSEPGRMFSSYVLEATTAKSSENYAVEYAKAIISLWSRALKERFYDPIDMFMAVIKFIINLDPSTIVPQLIDCLLPVLHNSGYVNGVPRFRNSPVSHLNLGQVKQTPQSELHHQVNSTEALNILYLAASSCQHDYDALRKFWQKIPYDFILVMLNSYQLIDDIIIMLNLLSYSIFPTTFGPLMRTDSEQLDNENYIIDRVANLLSEQPKVDEGETPYTPWQISTLRIEAMSFLSAIAFSSPHPTPSNNNAGRILALHPTALARVFRSIHDELDALYSNPPERELHVTLVNGLTRLAYGIMRMFREEVNVAAKLRVVPGATQKHLVALTRLAFCEGPLLETGIEDETVEMAHEMLEEAVNPQEAEALLEAFRVKSLE</sequence>
<comment type="caution">
    <text evidence="6">The sequence shown here is derived from an EMBL/GenBank/DDBJ whole genome shotgun (WGS) entry which is preliminary data.</text>
</comment>
<name>A0A2B7WS26_9EURO</name>
<dbReference type="InterPro" id="IPR048380">
    <property type="entry name" value="Rad26-like_N"/>
</dbReference>
<evidence type="ECO:0008006" key="8">
    <source>
        <dbReference type="Google" id="ProtNLM"/>
    </source>
</evidence>
<feature type="domain" description="Rad26-like helical repeats" evidence="3">
    <location>
        <begin position="513"/>
        <end position="736"/>
    </location>
</feature>